<feature type="transmembrane region" description="Helical" evidence="5">
    <location>
        <begin position="12"/>
        <end position="35"/>
    </location>
</feature>
<accession>A0ABR4WAP1</accession>
<protein>
    <recommendedName>
        <fullName evidence="6">Peptidase S54 rhomboid domain-containing protein</fullName>
    </recommendedName>
</protein>
<dbReference type="Proteomes" id="UP000029443">
    <property type="component" value="Unassembled WGS sequence"/>
</dbReference>
<name>A0ABR4WAP1_9GAMM</name>
<feature type="transmembrane region" description="Helical" evidence="5">
    <location>
        <begin position="154"/>
        <end position="174"/>
    </location>
</feature>
<evidence type="ECO:0000259" key="6">
    <source>
        <dbReference type="Pfam" id="PF01694"/>
    </source>
</evidence>
<keyword evidence="2 5" id="KW-0812">Transmembrane</keyword>
<dbReference type="RefSeq" id="WP_035249252.1">
    <property type="nucleotide sequence ID" value="NZ_ARXU01000011.1"/>
</dbReference>
<dbReference type="SUPFAM" id="SSF144091">
    <property type="entry name" value="Rhomboid-like"/>
    <property type="match status" value="1"/>
</dbReference>
<keyword evidence="8" id="KW-1185">Reference proteome</keyword>
<evidence type="ECO:0000256" key="3">
    <source>
        <dbReference type="ARBA" id="ARBA00022989"/>
    </source>
</evidence>
<feature type="transmembrane region" description="Helical" evidence="5">
    <location>
        <begin position="249"/>
        <end position="267"/>
    </location>
</feature>
<evidence type="ECO:0000313" key="8">
    <source>
        <dbReference type="Proteomes" id="UP000029443"/>
    </source>
</evidence>
<evidence type="ECO:0000313" key="7">
    <source>
        <dbReference type="EMBL" id="KGD60445.1"/>
    </source>
</evidence>
<dbReference type="Pfam" id="PF01694">
    <property type="entry name" value="Rhomboid"/>
    <property type="match status" value="1"/>
</dbReference>
<evidence type="ECO:0000256" key="4">
    <source>
        <dbReference type="ARBA" id="ARBA00023136"/>
    </source>
</evidence>
<keyword evidence="3 5" id="KW-1133">Transmembrane helix</keyword>
<gene>
    <name evidence="7" type="ORF">T9A_02622</name>
</gene>
<sequence length="460" mass="50093">MPLPQRSKADTISALLKAPWVTAVIAVALLLGALLNPANAPQPVLGWYVDSGLKTLEWDNYLSWLRFNGRGELAGQLEQQLASGDSHAYSAALLSPSFVKDSDLRARDFWSATQIEKWKALRQQTQDQLAASNLYRWGLPDSSPRPARFFTSPFAGGSLWLTALTVFLLVPMAFPLERQLGHGRVLTLWLLGCLLAGAGYLLVARSGQLPFHGAVAPLMVWYGAFLGLQGWRTSLPVWLPGKARTSISLPTPALAAMPLVLLGLLAWQAQPAIANLAAGVLALVGGTLLIQLMRPAEPSVNTETATPADPQDQQALQWGWDALAQLQADAASDAFQQVLDRQPDHFDALTGLFNARRMNQDSNGWIDIAHRLFAHPASEKGQAQQVVGCWQQFRQQQGAKLPSSVGWHLVTTLTRAGEFAQAETLAVSLDHHDTRKPALQALRDALHREGLGHRAKALEV</sequence>
<reference evidence="7 8" key="1">
    <citation type="submission" date="2012-09" db="EMBL/GenBank/DDBJ databases">
        <title>Genome Sequence of alkane-degrading Bacterium Alcanivorax jadensis T9.</title>
        <authorList>
            <person name="Lai Q."/>
            <person name="Shao Z."/>
        </authorList>
    </citation>
    <scope>NUCLEOTIDE SEQUENCE [LARGE SCALE GENOMIC DNA]</scope>
    <source>
        <strain evidence="7 8">T9</strain>
    </source>
</reference>
<dbReference type="InterPro" id="IPR035952">
    <property type="entry name" value="Rhomboid-like_sf"/>
</dbReference>
<feature type="transmembrane region" description="Helical" evidence="5">
    <location>
        <begin position="273"/>
        <end position="292"/>
    </location>
</feature>
<evidence type="ECO:0000256" key="2">
    <source>
        <dbReference type="ARBA" id="ARBA00022692"/>
    </source>
</evidence>
<dbReference type="EMBL" id="ARXU01000011">
    <property type="protein sequence ID" value="KGD60445.1"/>
    <property type="molecule type" value="Genomic_DNA"/>
</dbReference>
<evidence type="ECO:0000256" key="1">
    <source>
        <dbReference type="ARBA" id="ARBA00004141"/>
    </source>
</evidence>
<organism evidence="7 8">
    <name type="scientific">Alcanivorax jadensis T9</name>
    <dbReference type="NCBI Taxonomy" id="1177181"/>
    <lineage>
        <taxon>Bacteria</taxon>
        <taxon>Pseudomonadati</taxon>
        <taxon>Pseudomonadota</taxon>
        <taxon>Gammaproteobacteria</taxon>
        <taxon>Oceanospirillales</taxon>
        <taxon>Alcanivoracaceae</taxon>
        <taxon>Alcanivorax</taxon>
    </lineage>
</organism>
<comment type="caution">
    <text evidence="7">The sequence shown here is derived from an EMBL/GenBank/DDBJ whole genome shotgun (WGS) entry which is preliminary data.</text>
</comment>
<dbReference type="InterPro" id="IPR022764">
    <property type="entry name" value="Peptidase_S54_rhomboid_dom"/>
</dbReference>
<feature type="transmembrane region" description="Helical" evidence="5">
    <location>
        <begin position="186"/>
        <end position="203"/>
    </location>
</feature>
<proteinExistence type="predicted"/>
<feature type="domain" description="Peptidase S54 rhomboid" evidence="6">
    <location>
        <begin position="147"/>
        <end position="291"/>
    </location>
</feature>
<keyword evidence="4 5" id="KW-0472">Membrane</keyword>
<feature type="transmembrane region" description="Helical" evidence="5">
    <location>
        <begin position="209"/>
        <end position="228"/>
    </location>
</feature>
<evidence type="ECO:0000256" key="5">
    <source>
        <dbReference type="SAM" id="Phobius"/>
    </source>
</evidence>
<comment type="subcellular location">
    <subcellularLocation>
        <location evidence="1">Membrane</location>
        <topology evidence="1">Multi-pass membrane protein</topology>
    </subcellularLocation>
</comment>
<dbReference type="Gene3D" id="1.20.1540.10">
    <property type="entry name" value="Rhomboid-like"/>
    <property type="match status" value="1"/>
</dbReference>